<keyword evidence="1" id="KW-0862">Zinc</keyword>
<feature type="compositionally biased region" description="Polar residues" evidence="2">
    <location>
        <begin position="41"/>
        <end position="56"/>
    </location>
</feature>
<comment type="caution">
    <text evidence="4">The sequence shown here is derived from an EMBL/GenBank/DDBJ whole genome shotgun (WGS) entry which is preliminary data.</text>
</comment>
<keyword evidence="1" id="KW-0479">Metal-binding</keyword>
<dbReference type="SUPFAM" id="SSF57756">
    <property type="entry name" value="Retrovirus zinc finger-like domains"/>
    <property type="match status" value="1"/>
</dbReference>
<feature type="region of interest" description="Disordered" evidence="2">
    <location>
        <begin position="26"/>
        <end position="91"/>
    </location>
</feature>
<keyword evidence="1" id="KW-0863">Zinc-finger</keyword>
<evidence type="ECO:0000256" key="1">
    <source>
        <dbReference type="PROSITE-ProRule" id="PRU00047"/>
    </source>
</evidence>
<dbReference type="AlphaFoldDB" id="A0A8X6T7H9"/>
<sequence length="180" mass="20282">MIRGLQATGVPTCVTTVQLTESTYTKRTPGGISIQGPLGTSYANGKSYNITVTQNPNDERTKRKGESSMRPRPGPRQENRPTQQDTERKTDLWRTSDNVPICFHCGRPGHVTRYCRDIDDVFLAHVIEVIRRTLDAIHNAANQDLHLVAHLFGPVRKTKTCDLRGRLGRNKRKPSSRHGR</sequence>
<accession>A0A8X6T7H9</accession>
<feature type="compositionally biased region" description="Basic and acidic residues" evidence="2">
    <location>
        <begin position="57"/>
        <end position="91"/>
    </location>
</feature>
<evidence type="ECO:0000259" key="3">
    <source>
        <dbReference type="PROSITE" id="PS50158"/>
    </source>
</evidence>
<dbReference type="InterPro" id="IPR001878">
    <property type="entry name" value="Znf_CCHC"/>
</dbReference>
<proteinExistence type="predicted"/>
<name>A0A8X6T7H9_TRICX</name>
<dbReference type="Proteomes" id="UP000887159">
    <property type="component" value="Unassembled WGS sequence"/>
</dbReference>
<organism evidence="4 5">
    <name type="scientific">Trichonephila clavipes</name>
    <name type="common">Golden silk orbweaver</name>
    <name type="synonym">Nephila clavipes</name>
    <dbReference type="NCBI Taxonomy" id="2585209"/>
    <lineage>
        <taxon>Eukaryota</taxon>
        <taxon>Metazoa</taxon>
        <taxon>Ecdysozoa</taxon>
        <taxon>Arthropoda</taxon>
        <taxon>Chelicerata</taxon>
        <taxon>Arachnida</taxon>
        <taxon>Araneae</taxon>
        <taxon>Araneomorphae</taxon>
        <taxon>Entelegynae</taxon>
        <taxon>Araneoidea</taxon>
        <taxon>Nephilidae</taxon>
        <taxon>Trichonephila</taxon>
    </lineage>
</organism>
<dbReference type="GO" id="GO:0008270">
    <property type="term" value="F:zinc ion binding"/>
    <property type="evidence" value="ECO:0007669"/>
    <property type="project" value="UniProtKB-KW"/>
</dbReference>
<dbReference type="GO" id="GO:0003676">
    <property type="term" value="F:nucleic acid binding"/>
    <property type="evidence" value="ECO:0007669"/>
    <property type="project" value="InterPro"/>
</dbReference>
<evidence type="ECO:0000256" key="2">
    <source>
        <dbReference type="SAM" id="MobiDB-lite"/>
    </source>
</evidence>
<evidence type="ECO:0000313" key="4">
    <source>
        <dbReference type="EMBL" id="GFY20583.1"/>
    </source>
</evidence>
<gene>
    <name evidence="4" type="primary">NCL1_30302</name>
    <name evidence="4" type="ORF">TNCV_1118171</name>
</gene>
<reference evidence="4" key="1">
    <citation type="submission" date="2020-08" db="EMBL/GenBank/DDBJ databases">
        <title>Multicomponent nature underlies the extraordinary mechanical properties of spider dragline silk.</title>
        <authorList>
            <person name="Kono N."/>
            <person name="Nakamura H."/>
            <person name="Mori M."/>
            <person name="Yoshida Y."/>
            <person name="Ohtoshi R."/>
            <person name="Malay A.D."/>
            <person name="Moran D.A.P."/>
            <person name="Tomita M."/>
            <person name="Numata K."/>
            <person name="Arakawa K."/>
        </authorList>
    </citation>
    <scope>NUCLEOTIDE SEQUENCE</scope>
</reference>
<protein>
    <submittedName>
        <fullName evidence="4">CCHC-type domain-containing protein</fullName>
    </submittedName>
</protein>
<dbReference type="InterPro" id="IPR036875">
    <property type="entry name" value="Znf_CCHC_sf"/>
</dbReference>
<keyword evidence="5" id="KW-1185">Reference proteome</keyword>
<dbReference type="PROSITE" id="PS50158">
    <property type="entry name" value="ZF_CCHC"/>
    <property type="match status" value="1"/>
</dbReference>
<evidence type="ECO:0000313" key="5">
    <source>
        <dbReference type="Proteomes" id="UP000887159"/>
    </source>
</evidence>
<dbReference type="EMBL" id="BMAU01021356">
    <property type="protein sequence ID" value="GFY20583.1"/>
    <property type="molecule type" value="Genomic_DNA"/>
</dbReference>
<feature type="domain" description="CCHC-type" evidence="3">
    <location>
        <begin position="102"/>
        <end position="117"/>
    </location>
</feature>